<protein>
    <recommendedName>
        <fullName evidence="2">PID domain-containing protein</fullName>
    </recommendedName>
</protein>
<dbReference type="InterPro" id="IPR011993">
    <property type="entry name" value="PH-like_dom_sf"/>
</dbReference>
<feature type="region of interest" description="Disordered" evidence="1">
    <location>
        <begin position="163"/>
        <end position="183"/>
    </location>
</feature>
<dbReference type="SUPFAM" id="SSF50729">
    <property type="entry name" value="PH domain-like"/>
    <property type="match status" value="1"/>
</dbReference>
<dbReference type="PANTHER" id="PTHR16265:SF1">
    <property type="entry name" value="PTB-CONTAINING, CUBILIN AND LRP1-INTERACTING PROTEIN"/>
    <property type="match status" value="1"/>
</dbReference>
<evidence type="ECO:0000313" key="4">
    <source>
        <dbReference type="Proteomes" id="UP000594262"/>
    </source>
</evidence>
<dbReference type="GO" id="GO:0042127">
    <property type="term" value="P:regulation of cell population proliferation"/>
    <property type="evidence" value="ECO:0007669"/>
    <property type="project" value="InterPro"/>
</dbReference>
<organism evidence="3 4">
    <name type="scientific">Clytia hemisphaerica</name>
    <dbReference type="NCBI Taxonomy" id="252671"/>
    <lineage>
        <taxon>Eukaryota</taxon>
        <taxon>Metazoa</taxon>
        <taxon>Cnidaria</taxon>
        <taxon>Hydrozoa</taxon>
        <taxon>Hydroidolina</taxon>
        <taxon>Leptothecata</taxon>
        <taxon>Obeliida</taxon>
        <taxon>Clytiidae</taxon>
        <taxon>Clytia</taxon>
    </lineage>
</organism>
<dbReference type="OrthoDB" id="5962185at2759"/>
<feature type="region of interest" description="Disordered" evidence="1">
    <location>
        <begin position="58"/>
        <end position="99"/>
    </location>
</feature>
<dbReference type="Gene3D" id="2.30.29.30">
    <property type="entry name" value="Pleckstrin-homology domain (PH domain)/Phosphotyrosine-binding domain (PTB)"/>
    <property type="match status" value="1"/>
</dbReference>
<feature type="region of interest" description="Disordered" evidence="1">
    <location>
        <begin position="22"/>
        <end position="46"/>
    </location>
</feature>
<feature type="domain" description="PID" evidence="2">
    <location>
        <begin position="182"/>
        <end position="272"/>
    </location>
</feature>
<evidence type="ECO:0000259" key="2">
    <source>
        <dbReference type="Pfam" id="PF14719"/>
    </source>
</evidence>
<name>A0A7M5UF77_9CNID</name>
<dbReference type="InterPro" id="IPR039112">
    <property type="entry name" value="PID1"/>
</dbReference>
<dbReference type="RefSeq" id="XP_066916761.1">
    <property type="nucleotide sequence ID" value="XM_067060660.1"/>
</dbReference>
<dbReference type="Pfam" id="PF14719">
    <property type="entry name" value="PID_2"/>
    <property type="match status" value="1"/>
</dbReference>
<dbReference type="InterPro" id="IPR006020">
    <property type="entry name" value="PTB/PI_dom"/>
</dbReference>
<feature type="compositionally biased region" description="Low complexity" evidence="1">
    <location>
        <begin position="284"/>
        <end position="294"/>
    </location>
</feature>
<evidence type="ECO:0000313" key="3">
    <source>
        <dbReference type="EnsemblMetazoa" id="CLYHEMP009655.2"/>
    </source>
</evidence>
<dbReference type="GeneID" id="136803935"/>
<dbReference type="GO" id="GO:0051881">
    <property type="term" value="P:regulation of mitochondrial membrane potential"/>
    <property type="evidence" value="ECO:0007669"/>
    <property type="project" value="InterPro"/>
</dbReference>
<dbReference type="AlphaFoldDB" id="A0A7M5UF77"/>
<keyword evidence="4" id="KW-1185">Reference proteome</keyword>
<feature type="compositionally biased region" description="Polar residues" evidence="1">
    <location>
        <begin position="295"/>
        <end position="305"/>
    </location>
</feature>
<feature type="region of interest" description="Disordered" evidence="1">
    <location>
        <begin position="257"/>
        <end position="315"/>
    </location>
</feature>
<dbReference type="PANTHER" id="PTHR16265">
    <property type="entry name" value="PTB-CONTAINING, CUBILIN AND LRP1-INTERACTING PROTEIN"/>
    <property type="match status" value="1"/>
</dbReference>
<dbReference type="EnsemblMetazoa" id="CLYHEMT009655.2">
    <property type="protein sequence ID" value="CLYHEMP009655.2"/>
    <property type="gene ID" value="CLYHEMG009655"/>
</dbReference>
<proteinExistence type="predicted"/>
<feature type="compositionally biased region" description="Basic and acidic residues" evidence="1">
    <location>
        <begin position="257"/>
        <end position="270"/>
    </location>
</feature>
<evidence type="ECO:0000256" key="1">
    <source>
        <dbReference type="SAM" id="MobiDB-lite"/>
    </source>
</evidence>
<dbReference type="Proteomes" id="UP000594262">
    <property type="component" value="Unplaced"/>
</dbReference>
<dbReference type="GO" id="GO:0046627">
    <property type="term" value="P:negative regulation of insulin receptor signaling pathway"/>
    <property type="evidence" value="ECO:0007669"/>
    <property type="project" value="InterPro"/>
</dbReference>
<sequence length="323" mass="36304">MEYQSKMQGLYYKLSKYFHTSQPDMAEPHDAPPPNNNTSTTAPNKITKRKLSFMNPFTSRQNSESSIQSPTQETGSITDSPRQRKSVVTKEQSGLVSDSDPDFGFHEFTMDVIHLEPIRLRNPGLTDMMETVGTAYTKAKPKLKTMCKCTLNLNTDGINIKQDDHTGSSTVPSRNTSHDGDGITPATATDLECLYKVRRMLYCAVDKTHQKVFFFNYQYGSRAENVDLHMIVCKNPKDAKELAKRVSQLFKKIQIEQHKRDKEKREDHIQSVHRIRTRSNQNITSSSASSTTGSKDGSCSGTYGSKGSAGEWSVQDRIQLSMA</sequence>
<accession>A0A7M5UF77</accession>
<feature type="compositionally biased region" description="Polar residues" evidence="1">
    <location>
        <begin position="58"/>
        <end position="80"/>
    </location>
</feature>
<reference evidence="3" key="1">
    <citation type="submission" date="2021-01" db="UniProtKB">
        <authorList>
            <consortium name="EnsemblMetazoa"/>
        </authorList>
    </citation>
    <scope>IDENTIFICATION</scope>
</reference>